<dbReference type="InterPro" id="IPR036856">
    <property type="entry name" value="Ald_Oxase/Xan_DH_a/b_sf"/>
</dbReference>
<organism evidence="13 14">
    <name type="scientific">Candidatus Rhodobacter oscarellae</name>
    <dbReference type="NCBI Taxonomy" id="1675527"/>
    <lineage>
        <taxon>Bacteria</taxon>
        <taxon>Pseudomonadati</taxon>
        <taxon>Pseudomonadota</taxon>
        <taxon>Alphaproteobacteria</taxon>
        <taxon>Rhodobacterales</taxon>
        <taxon>Rhodobacter group</taxon>
        <taxon>Rhodobacter</taxon>
    </lineage>
</organism>
<proteinExistence type="predicted"/>
<dbReference type="GO" id="GO:0008805">
    <property type="term" value="F:carbon-monoxide oxygenase activity"/>
    <property type="evidence" value="ECO:0007669"/>
    <property type="project" value="UniProtKB-EC"/>
</dbReference>
<dbReference type="FunFam" id="3.30.365.10:FF:000005">
    <property type="entry name" value="Carbon monoxide dehydrogenase large chain"/>
    <property type="match status" value="1"/>
</dbReference>
<keyword evidence="14" id="KW-1185">Reference proteome</keyword>
<evidence type="ECO:0000256" key="9">
    <source>
        <dbReference type="ARBA" id="ARBA00066077"/>
    </source>
</evidence>
<dbReference type="PATRIC" id="fig|1675527.3.peg.3040"/>
<accession>A0A0J9E581</accession>
<protein>
    <recommendedName>
        <fullName evidence="11">Carbon monoxide dehydrogenase large chain</fullName>
        <ecNumber evidence="10">1.2.5.3</ecNumber>
    </recommendedName>
</protein>
<comment type="caution">
    <text evidence="13">The sequence shown here is derived from an EMBL/GenBank/DDBJ whole genome shotgun (WGS) entry which is preliminary data.</text>
</comment>
<dbReference type="Pfam" id="PF02738">
    <property type="entry name" value="MoCoBD_1"/>
    <property type="match status" value="1"/>
</dbReference>
<evidence type="ECO:0000256" key="10">
    <source>
        <dbReference type="ARBA" id="ARBA00066587"/>
    </source>
</evidence>
<dbReference type="GO" id="GO:0005507">
    <property type="term" value="F:copper ion binding"/>
    <property type="evidence" value="ECO:0007669"/>
    <property type="project" value="InterPro"/>
</dbReference>
<keyword evidence="4 13" id="KW-0560">Oxidoreductase</keyword>
<dbReference type="InterPro" id="IPR008274">
    <property type="entry name" value="AldOxase/xan_DH_MoCoBD1"/>
</dbReference>
<dbReference type="Proteomes" id="UP000037178">
    <property type="component" value="Unassembled WGS sequence"/>
</dbReference>
<dbReference type="SMART" id="SM01008">
    <property type="entry name" value="Ald_Xan_dh_C"/>
    <property type="match status" value="1"/>
</dbReference>
<evidence type="ECO:0000256" key="3">
    <source>
        <dbReference type="ARBA" id="ARBA00022723"/>
    </source>
</evidence>
<evidence type="ECO:0000313" key="13">
    <source>
        <dbReference type="EMBL" id="KMW57935.1"/>
    </source>
</evidence>
<dbReference type="GO" id="GO:0005506">
    <property type="term" value="F:iron ion binding"/>
    <property type="evidence" value="ECO:0007669"/>
    <property type="project" value="InterPro"/>
</dbReference>
<keyword evidence="5" id="KW-0186">Copper</keyword>
<dbReference type="InterPro" id="IPR037165">
    <property type="entry name" value="AldOxase/xan_DH_Mopterin-bd_sf"/>
</dbReference>
<dbReference type="EC" id="1.2.5.3" evidence="10"/>
<dbReference type="Pfam" id="PF20256">
    <property type="entry name" value="MoCoBD_2"/>
    <property type="match status" value="1"/>
</dbReference>
<evidence type="ECO:0000259" key="12">
    <source>
        <dbReference type="SMART" id="SM01008"/>
    </source>
</evidence>
<evidence type="ECO:0000256" key="7">
    <source>
        <dbReference type="ARBA" id="ARBA00053029"/>
    </source>
</evidence>
<dbReference type="GO" id="GO:0030151">
    <property type="term" value="F:molybdenum ion binding"/>
    <property type="evidence" value="ECO:0007669"/>
    <property type="project" value="InterPro"/>
</dbReference>
<name>A0A0J9E581_9RHOB</name>
<dbReference type="InterPro" id="IPR016208">
    <property type="entry name" value="Ald_Oxase/xanthine_DH-like"/>
</dbReference>
<dbReference type="OrthoDB" id="9758509at2"/>
<keyword evidence="3" id="KW-0479">Metal-binding</keyword>
<evidence type="ECO:0000313" key="14">
    <source>
        <dbReference type="Proteomes" id="UP000037178"/>
    </source>
</evidence>
<dbReference type="Pfam" id="PF01315">
    <property type="entry name" value="Ald_Xan_dh_C"/>
    <property type="match status" value="1"/>
</dbReference>
<evidence type="ECO:0000256" key="4">
    <source>
        <dbReference type="ARBA" id="ARBA00023002"/>
    </source>
</evidence>
<dbReference type="InterPro" id="IPR046867">
    <property type="entry name" value="AldOxase/xan_DH_MoCoBD2"/>
</dbReference>
<dbReference type="GO" id="GO:0043885">
    <property type="term" value="F:anaerobic carbon-monoxide dehydrogenase activity"/>
    <property type="evidence" value="ECO:0007669"/>
    <property type="project" value="InterPro"/>
</dbReference>
<dbReference type="InterPro" id="IPR000674">
    <property type="entry name" value="Ald_Oxase/Xan_DH_a/b"/>
</dbReference>
<dbReference type="PANTHER" id="PTHR11908:SF132">
    <property type="entry name" value="ALDEHYDE OXIDASE 1-RELATED"/>
    <property type="match status" value="1"/>
</dbReference>
<evidence type="ECO:0000256" key="8">
    <source>
        <dbReference type="ARBA" id="ARBA00056654"/>
    </source>
</evidence>
<reference evidence="13 14" key="1">
    <citation type="submission" date="2015-06" db="EMBL/GenBank/DDBJ databases">
        <title>Draft genome sequence of an Alphaproteobacteria species associated to the Mediterranean sponge Oscarella lobularis.</title>
        <authorList>
            <person name="Jourda C."/>
            <person name="Santini S."/>
            <person name="Claverie J.-M."/>
        </authorList>
    </citation>
    <scope>NUCLEOTIDE SEQUENCE [LARGE SCALE GENOMIC DNA]</scope>
    <source>
        <strain evidence="13">IGS</strain>
    </source>
</reference>
<comment type="cofactor">
    <cofactor evidence="1">
        <name>Cu(+)</name>
        <dbReference type="ChEBI" id="CHEBI:49552"/>
    </cofactor>
</comment>
<dbReference type="NCBIfam" id="TIGR02416">
    <property type="entry name" value="CO_dehy_Mo_lg"/>
    <property type="match status" value="1"/>
</dbReference>
<dbReference type="FunFam" id="3.30.365.10:FF:000001">
    <property type="entry name" value="Xanthine dehydrogenase oxidase"/>
    <property type="match status" value="1"/>
</dbReference>
<dbReference type="RefSeq" id="WP_049643603.1">
    <property type="nucleotide sequence ID" value="NZ_LFTY01000002.1"/>
</dbReference>
<dbReference type="Gene3D" id="3.30.365.10">
    <property type="entry name" value="Aldehyde oxidase/xanthine dehydrogenase, molybdopterin binding domain"/>
    <property type="match status" value="4"/>
</dbReference>
<dbReference type="InterPro" id="IPR012780">
    <property type="entry name" value="CO_Mo_DH_lsu"/>
</dbReference>
<evidence type="ECO:0000256" key="6">
    <source>
        <dbReference type="ARBA" id="ARBA00050098"/>
    </source>
</evidence>
<dbReference type="PANTHER" id="PTHR11908">
    <property type="entry name" value="XANTHINE DEHYDROGENASE"/>
    <property type="match status" value="1"/>
</dbReference>
<dbReference type="AlphaFoldDB" id="A0A0J9E581"/>
<evidence type="ECO:0000256" key="2">
    <source>
        <dbReference type="ARBA" id="ARBA00022505"/>
    </source>
</evidence>
<dbReference type="SUPFAM" id="SSF56003">
    <property type="entry name" value="Molybdenum cofactor-binding domain"/>
    <property type="match status" value="1"/>
</dbReference>
<dbReference type="FunFam" id="3.90.1170.50:FF:000006">
    <property type="entry name" value="Carbon monoxide dehydrogenase large chain"/>
    <property type="match status" value="1"/>
</dbReference>
<dbReference type="SUPFAM" id="SSF54665">
    <property type="entry name" value="CO dehydrogenase molybdoprotein N-domain-like"/>
    <property type="match status" value="1"/>
</dbReference>
<evidence type="ECO:0000256" key="11">
    <source>
        <dbReference type="ARBA" id="ARBA00073203"/>
    </source>
</evidence>
<comment type="subunit">
    <text evidence="9">Dimer of heterotrimers. Each heterotrimer consists of a large, a medium and a small subunit.</text>
</comment>
<gene>
    <name evidence="13" type="ORF">AIOL_002903</name>
</gene>
<keyword evidence="2" id="KW-0500">Molybdenum</keyword>
<evidence type="ECO:0000256" key="1">
    <source>
        <dbReference type="ARBA" id="ARBA00001960"/>
    </source>
</evidence>
<dbReference type="Gene3D" id="3.90.1170.50">
    <property type="entry name" value="Aldehyde oxidase/xanthine dehydrogenase, a/b hammerhead"/>
    <property type="match status" value="1"/>
</dbReference>
<evidence type="ECO:0000256" key="5">
    <source>
        <dbReference type="ARBA" id="ARBA00023008"/>
    </source>
</evidence>
<comment type="function">
    <text evidence="8">Catalyzes the oxidation of carbon monoxide to carbon dioxide.</text>
</comment>
<dbReference type="STRING" id="1675527.AIOL_002903"/>
<dbReference type="EMBL" id="LFTY01000002">
    <property type="protein sequence ID" value="KMW57935.1"/>
    <property type="molecule type" value="Genomic_DNA"/>
</dbReference>
<comment type="cofactor">
    <cofactor evidence="7">
        <name>Mo-molybdopterin cytosine dinucleotide</name>
        <dbReference type="ChEBI" id="CHEBI:71308"/>
    </cofactor>
</comment>
<comment type="catalytic activity">
    <reaction evidence="6">
        <text>CO + a quinone + H2O = a quinol + CO2</text>
        <dbReference type="Rhea" id="RHEA:48880"/>
        <dbReference type="ChEBI" id="CHEBI:15377"/>
        <dbReference type="ChEBI" id="CHEBI:16526"/>
        <dbReference type="ChEBI" id="CHEBI:17245"/>
        <dbReference type="ChEBI" id="CHEBI:24646"/>
        <dbReference type="ChEBI" id="CHEBI:132124"/>
        <dbReference type="EC" id="1.2.5.3"/>
    </reaction>
</comment>
<sequence length="808" mass="87519">MKDEVTREERVDALGGMGCKRKRVEDARFTQGKGNYVDDLKLDGMLFGDFVRSPYAHARVKSVDSSAAMEVPGVLAVLTAADLEPLGLHWMPTLAGDKMMVLADGKVLYQGQEVAFVVATDRYAAADGIESVEVEYEELPVLVDPFEALQSDVVLREDLLGADGGTPDGAHGPRNHPNHIFTWEAGDKDATEQVIGAADVVAEEMVYYHRTHPCPLETCGCVASMDKVNGKLTLWGTFQAPHAIRTVVSLISGIEEHNIRVISPDIGGGFGNKVGAYPGYVCSVVASIVTGKPVKWIEDRMDNLMTTAFARDYWMQGKIAATKEGKITGLWCHTTADHGGFDACADPTKFPAGFMNICTGSYDIPTAYLAVDGVYTNKAPGGVAYRCSFRVTEAAYFIERMIEVLAIELGMDAAELRRINFIKAEQFPYQSALGWEYDSGDYHTAWGKAMAAVGYDDLRAEQAQRVADFKAGKTRKLLGIGLCHFTEIVGAGPVKNCDILGLGMFDSCEIRIHPTGSAIARLGTISQGQGHATTFAQILATEIGLPADSITIEEGDTDTAPYGLGTYGSRSTPVAGAATAMAGRKIRAKAQMIAAYLLEVHDGDVEFDVDRFVVKGAPERFKTMKEIAFASYNQAIPGLEPGLEAVSYYDPPNMTYPFGAYVCVMEIDVDTGEHEIRQFYALDDCGTRINPMIIEGQVHGGLTEALAIAMGQEIAYDEMGNVKTATLMDFFLPTAVETPHYTTDHTVTPSPHHPIGAKGVGESPNVGGVPAFSNAVHDAFRAFGLRQSHMPHDHWRIWKIANELGLHG</sequence>
<feature type="domain" description="Aldehyde oxidase/xanthine dehydrogenase a/b hammerhead" evidence="12">
    <location>
        <begin position="31"/>
        <end position="140"/>
    </location>
</feature>